<accession>A0A944MBT0</accession>
<sequence>MLKENVIPHLLITDDQKWQFKTGVGSARQRRNRVKGSIRELELMAASLRRGGENRAADELDGDIMAMLEKKICRKIVNRSRKEQKMLHMGSA</sequence>
<dbReference type="AlphaFoldDB" id="A0A944MBT0"/>
<comment type="caution">
    <text evidence="1">The sequence shown here is derived from an EMBL/GenBank/DDBJ whole genome shotgun (WGS) entry which is preliminary data.</text>
</comment>
<dbReference type="EMBL" id="JAHHGM010000003">
    <property type="protein sequence ID" value="MBT2988155.1"/>
    <property type="molecule type" value="Genomic_DNA"/>
</dbReference>
<name>A0A944MBT0_9GAMM</name>
<protein>
    <submittedName>
        <fullName evidence="1">Uncharacterized protein</fullName>
    </submittedName>
</protein>
<dbReference type="Proteomes" id="UP000770889">
    <property type="component" value="Unassembled WGS sequence"/>
</dbReference>
<proteinExistence type="predicted"/>
<gene>
    <name evidence="1" type="ORF">KME65_04265</name>
</gene>
<evidence type="ECO:0000313" key="2">
    <source>
        <dbReference type="Proteomes" id="UP000770889"/>
    </source>
</evidence>
<evidence type="ECO:0000313" key="1">
    <source>
        <dbReference type="EMBL" id="MBT2988155.1"/>
    </source>
</evidence>
<organism evidence="1 2">
    <name type="scientific">Candidatus Thiodiazotropha taylori</name>
    <dbReference type="NCBI Taxonomy" id="2792791"/>
    <lineage>
        <taxon>Bacteria</taxon>
        <taxon>Pseudomonadati</taxon>
        <taxon>Pseudomonadota</taxon>
        <taxon>Gammaproteobacteria</taxon>
        <taxon>Chromatiales</taxon>
        <taxon>Sedimenticolaceae</taxon>
        <taxon>Candidatus Thiodiazotropha</taxon>
    </lineage>
</organism>
<reference evidence="1 2" key="1">
    <citation type="submission" date="2021-05" db="EMBL/GenBank/DDBJ databases">
        <title>Genetic and Functional Diversity in Clade A Lucinid endosymbionts from the Bahamas.</title>
        <authorList>
            <person name="Giani N.M."/>
            <person name="Engel A.S."/>
            <person name="Campbell B.J."/>
        </authorList>
    </citation>
    <scope>NUCLEOTIDE SEQUENCE [LARGE SCALE GENOMIC DNA]</scope>
    <source>
        <strain evidence="1">LUC16012Gg_MoonRockCtena</strain>
    </source>
</reference>